<dbReference type="SUPFAM" id="SSF56024">
    <property type="entry name" value="Phospholipase D/nuclease"/>
    <property type="match status" value="1"/>
</dbReference>
<keyword evidence="8 13" id="KW-1133">Transmembrane helix</keyword>
<organism evidence="15 16">
    <name type="scientific">Heterorhabditis bacteriophora</name>
    <name type="common">Entomopathogenic nematode worm</name>
    <dbReference type="NCBI Taxonomy" id="37862"/>
    <lineage>
        <taxon>Eukaryota</taxon>
        <taxon>Metazoa</taxon>
        <taxon>Ecdysozoa</taxon>
        <taxon>Nematoda</taxon>
        <taxon>Chromadorea</taxon>
        <taxon>Rhabditida</taxon>
        <taxon>Rhabditina</taxon>
        <taxon>Rhabditomorpha</taxon>
        <taxon>Strongyloidea</taxon>
        <taxon>Heterorhabditidae</taxon>
        <taxon>Heterorhabditis</taxon>
    </lineage>
</organism>
<evidence type="ECO:0000313" key="16">
    <source>
        <dbReference type="WBParaSite" id="Hba_13528"/>
    </source>
</evidence>
<dbReference type="AlphaFoldDB" id="A0A1I7X809"/>
<keyword evidence="15" id="KW-1185">Reference proteome</keyword>
<evidence type="ECO:0000256" key="10">
    <source>
        <dbReference type="ARBA" id="ARBA00023136"/>
    </source>
</evidence>
<keyword evidence="9" id="KW-0443">Lipid metabolism</keyword>
<evidence type="ECO:0000256" key="1">
    <source>
        <dbReference type="ARBA" id="ARBA00004141"/>
    </source>
</evidence>
<keyword evidence="7" id="KW-0677">Repeat</keyword>
<feature type="domain" description="Sodium/calcium exchanger membrane region" evidence="14">
    <location>
        <begin position="636"/>
        <end position="709"/>
    </location>
</feature>
<dbReference type="GO" id="GO:0008444">
    <property type="term" value="F:CDP-diacylglycerol-glycerol-3-phosphate 3-phosphatidyltransferase activity"/>
    <property type="evidence" value="ECO:0007669"/>
    <property type="project" value="InterPro"/>
</dbReference>
<sequence>MSMDWLDNENLSFPVNADNVKIINTPSEFYDLLVARSKVARDRIALSTLYIGEGDLENKLIKAIEDNLSQNTNLRVSILLDYLRGTRGGKDRSSVSLLKCIADKASIYLYHTPELDGLLKKILPERTNEIIGLQHMKLYIFDDCLLISGDIKMSITMASGYFNCIQDYEALIFQKGKYSMDILTAAPNANGFFGASGYSRYIPSLYSWVADNFLREKEVHKRSSVNLHEFSRNGWSFHAKGLWIETPSHSATIVGSSNYGYRSVHRDLEANVLLVTTNDLLRDRLKEKYHSKEKIMTLLPVGMVVGKALMDNLARRTNSVKVVFYVIFKLIHNIFVPRTSAISSFRSCNNSRHRSTFTHRCNPFSRQEILSRIGGTSIRKTHGQIRKENELLFETLRKENWVPIYRYPSIGFGVILARSKLLQTIASILYLPYSSYQYLFGLAESTWFFSTAALAIFAPIMLAVFSRYLNRLIGVIAMNDGNDYVRIGYLTFWGSRRNKYLEVADVLPLTEVAGNKADTLVKFSWFSGFVNKYMVPYVKDEHALVPFTTRTSSCSKGLTCANIRCTHILLRCYFAYYWSTQSNSYIIIVISSSYEKCNNEEVQTDARRRVVRAAPYDECSIKKIKNKKRQVRFECTIVGSATFNILCVLAFCTLFSREVLHLTWWPLFRDMSFYIVGLLFLVIFFADEKISWYEALTMLLIYVIYGLFMKYNSNLECRVKGWLNGNKELTMPTVALPQPEVFSREPRRSFPMIHGGTQLRNGIARMAIGSEDESVNKDFKFIKTGHFIFKTVIKRWRIRVIKTGITIRIRTILMLSKTGTQYNCNHWFLITFIGSVLWIALFSYLMVWWANTIGETFGIPTEVTPGIVFTSVNCLQNHITPAINCRKCKTVKRFFVYFCN</sequence>
<evidence type="ECO:0000256" key="7">
    <source>
        <dbReference type="ARBA" id="ARBA00022737"/>
    </source>
</evidence>
<keyword evidence="4" id="KW-0109">Calcium transport</keyword>
<keyword evidence="2" id="KW-0050">Antiport</keyword>
<keyword evidence="10 13" id="KW-0472">Membrane</keyword>
<dbReference type="GO" id="GO:0032049">
    <property type="term" value="P:cardiolipin biosynthetic process"/>
    <property type="evidence" value="ECO:0007669"/>
    <property type="project" value="InterPro"/>
</dbReference>
<keyword evidence="3" id="KW-0444">Lipid biosynthesis</keyword>
<dbReference type="CDD" id="cd09137">
    <property type="entry name" value="PLDc_PGS1_euk_2"/>
    <property type="match status" value="1"/>
</dbReference>
<feature type="transmembrane region" description="Helical" evidence="13">
    <location>
        <begin position="447"/>
        <end position="469"/>
    </location>
</feature>
<evidence type="ECO:0000256" key="5">
    <source>
        <dbReference type="ARBA" id="ARBA00022679"/>
    </source>
</evidence>
<keyword evidence="5" id="KW-0808">Transferase</keyword>
<proteinExistence type="predicted"/>
<protein>
    <submittedName>
        <fullName evidence="16">Na_Ca_ex domain-containing protein</fullName>
    </submittedName>
</protein>
<dbReference type="GO" id="GO:0006816">
    <property type="term" value="P:calcium ion transport"/>
    <property type="evidence" value="ECO:0007669"/>
    <property type="project" value="UniProtKB-KW"/>
</dbReference>
<dbReference type="WBParaSite" id="Hba_13528">
    <property type="protein sequence ID" value="Hba_13528"/>
    <property type="gene ID" value="Hba_13528"/>
</dbReference>
<keyword evidence="6 13" id="KW-0812">Transmembrane</keyword>
<evidence type="ECO:0000256" key="9">
    <source>
        <dbReference type="ARBA" id="ARBA00023098"/>
    </source>
</evidence>
<name>A0A1I7X809_HETBA</name>
<evidence type="ECO:0000256" key="8">
    <source>
        <dbReference type="ARBA" id="ARBA00022989"/>
    </source>
</evidence>
<dbReference type="Proteomes" id="UP000095283">
    <property type="component" value="Unplaced"/>
</dbReference>
<evidence type="ECO:0000256" key="12">
    <source>
        <dbReference type="ARBA" id="ARBA00023264"/>
    </source>
</evidence>
<evidence type="ECO:0000256" key="11">
    <source>
        <dbReference type="ARBA" id="ARBA00023209"/>
    </source>
</evidence>
<evidence type="ECO:0000256" key="4">
    <source>
        <dbReference type="ARBA" id="ARBA00022568"/>
    </source>
</evidence>
<dbReference type="Gene3D" id="1.20.1420.30">
    <property type="entry name" value="NCX, central ion-binding region"/>
    <property type="match status" value="1"/>
</dbReference>
<evidence type="ECO:0000256" key="3">
    <source>
        <dbReference type="ARBA" id="ARBA00022516"/>
    </source>
</evidence>
<keyword evidence="4" id="KW-0813">Transport</keyword>
<feature type="transmembrane region" description="Helical" evidence="13">
    <location>
        <begin position="631"/>
        <end position="656"/>
    </location>
</feature>
<feature type="transmembrane region" description="Helical" evidence="13">
    <location>
        <begin position="692"/>
        <end position="711"/>
    </location>
</feature>
<keyword evidence="4" id="KW-0106">Calcium</keyword>
<keyword evidence="11" id="KW-0594">Phospholipid biosynthesis</keyword>
<keyword evidence="4" id="KW-0406">Ion transport</keyword>
<evidence type="ECO:0000256" key="6">
    <source>
        <dbReference type="ARBA" id="ARBA00022692"/>
    </source>
</evidence>
<feature type="transmembrane region" description="Helical" evidence="13">
    <location>
        <begin position="662"/>
        <end position="685"/>
    </location>
</feature>
<dbReference type="GO" id="GO:0015297">
    <property type="term" value="F:antiporter activity"/>
    <property type="evidence" value="ECO:0007669"/>
    <property type="project" value="UniProtKB-KW"/>
</dbReference>
<accession>A0A1I7X809</accession>
<dbReference type="InterPro" id="IPR016270">
    <property type="entry name" value="PGS1"/>
</dbReference>
<dbReference type="PANTHER" id="PTHR12586">
    <property type="entry name" value="CDP-DIACYLGLYCEROL--SERINE O-PHOSPHATIDYLTRANSFERASE"/>
    <property type="match status" value="1"/>
</dbReference>
<reference evidence="16" key="1">
    <citation type="submission" date="2016-11" db="UniProtKB">
        <authorList>
            <consortium name="WormBaseParasite"/>
        </authorList>
    </citation>
    <scope>IDENTIFICATION</scope>
</reference>
<dbReference type="GO" id="GO:0016020">
    <property type="term" value="C:membrane"/>
    <property type="evidence" value="ECO:0007669"/>
    <property type="project" value="UniProtKB-SubCell"/>
</dbReference>
<evidence type="ECO:0000256" key="2">
    <source>
        <dbReference type="ARBA" id="ARBA00022449"/>
    </source>
</evidence>
<feature type="transmembrane region" description="Helical" evidence="13">
    <location>
        <begin position="827"/>
        <end position="850"/>
    </location>
</feature>
<comment type="subcellular location">
    <subcellularLocation>
        <location evidence="1">Membrane</location>
        <topology evidence="1">Multi-pass membrane protein</topology>
    </subcellularLocation>
</comment>
<dbReference type="GO" id="GO:0005739">
    <property type="term" value="C:mitochondrion"/>
    <property type="evidence" value="ECO:0007669"/>
    <property type="project" value="TreeGrafter"/>
</dbReference>
<dbReference type="Gene3D" id="3.30.870.10">
    <property type="entry name" value="Endonuclease Chain A"/>
    <property type="match status" value="2"/>
</dbReference>
<keyword evidence="12" id="KW-1208">Phospholipid metabolism</keyword>
<evidence type="ECO:0000256" key="13">
    <source>
        <dbReference type="SAM" id="Phobius"/>
    </source>
</evidence>
<evidence type="ECO:0000313" key="15">
    <source>
        <dbReference type="Proteomes" id="UP000095283"/>
    </source>
</evidence>
<evidence type="ECO:0000259" key="14">
    <source>
        <dbReference type="Pfam" id="PF01699"/>
    </source>
</evidence>
<dbReference type="InterPro" id="IPR004837">
    <property type="entry name" value="NaCa_Exmemb"/>
</dbReference>
<dbReference type="Pfam" id="PF01699">
    <property type="entry name" value="Na_Ca_ex"/>
    <property type="match status" value="1"/>
</dbReference>
<dbReference type="InterPro" id="IPR044880">
    <property type="entry name" value="NCX_ion-bd_dom_sf"/>
</dbReference>
<dbReference type="PANTHER" id="PTHR12586:SF1">
    <property type="entry name" value="CDP-DIACYLGLYCEROL--GLYCEROL-3-PHOSPHATE 3-PHOSPHATIDYLTRANSFERASE, MITOCHONDRIAL"/>
    <property type="match status" value="1"/>
</dbReference>